<dbReference type="EMBL" id="JAUIZM010000002">
    <property type="protein sequence ID" value="KAK1396423.1"/>
    <property type="molecule type" value="Genomic_DNA"/>
</dbReference>
<evidence type="ECO:0000256" key="1">
    <source>
        <dbReference type="ARBA" id="ARBA00004906"/>
    </source>
</evidence>
<comment type="pathway">
    <text evidence="1">Protein modification; protein ubiquitination.</text>
</comment>
<dbReference type="Proteomes" id="UP001237642">
    <property type="component" value="Unassembled WGS sequence"/>
</dbReference>
<evidence type="ECO:0000313" key="2">
    <source>
        <dbReference type="EMBL" id="KAK1396423.1"/>
    </source>
</evidence>
<protein>
    <submittedName>
        <fullName evidence="2">Uncharacterized protein</fullName>
    </submittedName>
</protein>
<evidence type="ECO:0000313" key="3">
    <source>
        <dbReference type="Proteomes" id="UP001237642"/>
    </source>
</evidence>
<reference evidence="2" key="2">
    <citation type="submission" date="2023-05" db="EMBL/GenBank/DDBJ databases">
        <authorList>
            <person name="Schelkunov M.I."/>
        </authorList>
    </citation>
    <scope>NUCLEOTIDE SEQUENCE</scope>
    <source>
        <strain evidence="2">Hsosn_3</strain>
        <tissue evidence="2">Leaf</tissue>
    </source>
</reference>
<organism evidence="2 3">
    <name type="scientific">Heracleum sosnowskyi</name>
    <dbReference type="NCBI Taxonomy" id="360622"/>
    <lineage>
        <taxon>Eukaryota</taxon>
        <taxon>Viridiplantae</taxon>
        <taxon>Streptophyta</taxon>
        <taxon>Embryophyta</taxon>
        <taxon>Tracheophyta</taxon>
        <taxon>Spermatophyta</taxon>
        <taxon>Magnoliopsida</taxon>
        <taxon>eudicotyledons</taxon>
        <taxon>Gunneridae</taxon>
        <taxon>Pentapetalae</taxon>
        <taxon>asterids</taxon>
        <taxon>campanulids</taxon>
        <taxon>Apiales</taxon>
        <taxon>Apiaceae</taxon>
        <taxon>Apioideae</taxon>
        <taxon>apioid superclade</taxon>
        <taxon>Tordylieae</taxon>
        <taxon>Tordyliinae</taxon>
        <taxon>Heracleum</taxon>
    </lineage>
</organism>
<comment type="caution">
    <text evidence="2">The sequence shown here is derived from an EMBL/GenBank/DDBJ whole genome shotgun (WGS) entry which is preliminary data.</text>
</comment>
<reference evidence="2" key="1">
    <citation type="submission" date="2023-02" db="EMBL/GenBank/DDBJ databases">
        <title>Genome of toxic invasive species Heracleum sosnowskyi carries increased number of genes despite the absence of recent whole-genome duplications.</title>
        <authorList>
            <person name="Schelkunov M."/>
            <person name="Shtratnikova V."/>
            <person name="Makarenko M."/>
            <person name="Klepikova A."/>
            <person name="Omelchenko D."/>
            <person name="Novikova G."/>
            <person name="Obukhova E."/>
            <person name="Bogdanov V."/>
            <person name="Penin A."/>
            <person name="Logacheva M."/>
        </authorList>
    </citation>
    <scope>NUCLEOTIDE SEQUENCE</scope>
    <source>
        <strain evidence="2">Hsosn_3</strain>
        <tissue evidence="2">Leaf</tissue>
    </source>
</reference>
<accession>A0AAD8N6C3</accession>
<keyword evidence="3" id="KW-1185">Reference proteome</keyword>
<dbReference type="Gene3D" id="3.30.710.10">
    <property type="entry name" value="Potassium Channel Kv1.1, Chain A"/>
    <property type="match status" value="1"/>
</dbReference>
<proteinExistence type="predicted"/>
<gene>
    <name evidence="2" type="ORF">POM88_006286</name>
</gene>
<dbReference type="AlphaFoldDB" id="A0AAD8N6C3"/>
<sequence>MDDDEQLHAEEYVLLNSPEVQPYLRRYQNRVMRQRPETTPQDLDRIVKTRFKTWLKKKVENDEIEGPRFKDLLEGPSLRVMTFETCQAAHHLKIKSLMDQTCQTLVNRVKENSASAILMQKFDTKQEYDHLAPKRLKRHSYISVNANSQDPKLDKYVPEFLKLSNFLVTGNYLKRIKFLCLTLEPNQRSFVYLSSKIDPPVTTAIEELRSAMGLIHIVTGQDLALADLLSSEVASRLVLILNSIDLFDIKAMKPNQMPPAPSDVSSRKKHKNTCKVVEELHSVVESLHRGDLACGITA</sequence>
<name>A0AAD8N6C3_9APIA</name>
<dbReference type="InterPro" id="IPR011333">
    <property type="entry name" value="SKP1/BTB/POZ_sf"/>
</dbReference>